<feature type="non-terminal residue" evidence="1">
    <location>
        <position position="51"/>
    </location>
</feature>
<feature type="non-terminal residue" evidence="1">
    <location>
        <position position="1"/>
    </location>
</feature>
<organism evidence="1">
    <name type="scientific">marine metagenome</name>
    <dbReference type="NCBI Taxonomy" id="408172"/>
    <lineage>
        <taxon>unclassified sequences</taxon>
        <taxon>metagenomes</taxon>
        <taxon>ecological metagenomes</taxon>
    </lineage>
</organism>
<protein>
    <submittedName>
        <fullName evidence="1">Uncharacterized protein</fullName>
    </submittedName>
</protein>
<dbReference type="EMBL" id="UINC01134846">
    <property type="protein sequence ID" value="SVD18638.1"/>
    <property type="molecule type" value="Genomic_DNA"/>
</dbReference>
<gene>
    <name evidence="1" type="ORF">METZ01_LOCUS371492</name>
</gene>
<dbReference type="AlphaFoldDB" id="A0A382TBA4"/>
<name>A0A382TBA4_9ZZZZ</name>
<proteinExistence type="predicted"/>
<accession>A0A382TBA4</accession>
<sequence length="51" mass="6156">NKSAIHLFFRPKINKMRQNKLKHLKKALALFILLCTNKRNYYKQKQRGVVD</sequence>
<reference evidence="1" key="1">
    <citation type="submission" date="2018-05" db="EMBL/GenBank/DDBJ databases">
        <authorList>
            <person name="Lanie J.A."/>
            <person name="Ng W.-L."/>
            <person name="Kazmierczak K.M."/>
            <person name="Andrzejewski T.M."/>
            <person name="Davidsen T.M."/>
            <person name="Wayne K.J."/>
            <person name="Tettelin H."/>
            <person name="Glass J.I."/>
            <person name="Rusch D."/>
            <person name="Podicherti R."/>
            <person name="Tsui H.-C.T."/>
            <person name="Winkler M.E."/>
        </authorList>
    </citation>
    <scope>NUCLEOTIDE SEQUENCE</scope>
</reference>
<evidence type="ECO:0000313" key="1">
    <source>
        <dbReference type="EMBL" id="SVD18638.1"/>
    </source>
</evidence>